<protein>
    <submittedName>
        <fullName evidence="1">Sel1 domain protein repeat-containing protein</fullName>
    </submittedName>
</protein>
<sequence>MCDYVQAYAWYSKAYAISGSLEHKSGLDTLKSKMQPADIERAHSFDAGTSVSTKRSPAR</sequence>
<dbReference type="InterPro" id="IPR011990">
    <property type="entry name" value="TPR-like_helical_dom_sf"/>
</dbReference>
<name>A0A1W1I0N9_9BACT</name>
<organism evidence="1 2">
    <name type="scientific">Nitrospira japonica</name>
    <dbReference type="NCBI Taxonomy" id="1325564"/>
    <lineage>
        <taxon>Bacteria</taxon>
        <taxon>Pseudomonadati</taxon>
        <taxon>Nitrospirota</taxon>
        <taxon>Nitrospiria</taxon>
        <taxon>Nitrospirales</taxon>
        <taxon>Nitrospiraceae</taxon>
        <taxon>Nitrospira</taxon>
    </lineage>
</organism>
<evidence type="ECO:0000313" key="1">
    <source>
        <dbReference type="EMBL" id="SLM46570.1"/>
    </source>
</evidence>
<dbReference type="EMBL" id="LT828648">
    <property type="protein sequence ID" value="SLM46570.1"/>
    <property type="molecule type" value="Genomic_DNA"/>
</dbReference>
<reference evidence="1 2" key="1">
    <citation type="submission" date="2017-03" db="EMBL/GenBank/DDBJ databases">
        <authorList>
            <person name="Afonso C.L."/>
            <person name="Miller P.J."/>
            <person name="Scott M.A."/>
            <person name="Spackman E."/>
            <person name="Goraichik I."/>
            <person name="Dimitrov K.M."/>
            <person name="Suarez D.L."/>
            <person name="Swayne D.E."/>
        </authorList>
    </citation>
    <scope>NUCLEOTIDE SEQUENCE [LARGE SCALE GENOMIC DNA]</scope>
    <source>
        <strain evidence="1">Genome sequencing of Nitrospira japonica strain NJ11</strain>
    </source>
</reference>
<evidence type="ECO:0000313" key="2">
    <source>
        <dbReference type="Proteomes" id="UP000192042"/>
    </source>
</evidence>
<dbReference type="AlphaFoldDB" id="A0A1W1I0N9"/>
<dbReference type="Gene3D" id="1.25.40.10">
    <property type="entry name" value="Tetratricopeptide repeat domain"/>
    <property type="match status" value="1"/>
</dbReference>
<keyword evidence="2" id="KW-1185">Reference proteome</keyword>
<dbReference type="Proteomes" id="UP000192042">
    <property type="component" value="Chromosome I"/>
</dbReference>
<dbReference type="KEGG" id="nja:NSJP_0398"/>
<accession>A0A1W1I0N9</accession>
<gene>
    <name evidence="1" type="ORF">NSJP_0398</name>
</gene>
<proteinExistence type="predicted"/>